<dbReference type="SUPFAM" id="SSF109736">
    <property type="entry name" value="FGAM synthase PurL, linker domain"/>
    <property type="match status" value="1"/>
</dbReference>
<name>A0A644VFU0_9ZZZZ</name>
<evidence type="ECO:0000256" key="9">
    <source>
        <dbReference type="ARBA" id="ARBA00022755"/>
    </source>
</evidence>
<dbReference type="GO" id="GO:0005524">
    <property type="term" value="F:ATP binding"/>
    <property type="evidence" value="ECO:0007669"/>
    <property type="project" value="UniProtKB-KW"/>
</dbReference>
<keyword evidence="5" id="KW-0963">Cytoplasm</keyword>
<keyword evidence="12" id="KW-0315">Glutamine amidotransferase</keyword>
<evidence type="ECO:0000256" key="5">
    <source>
        <dbReference type="ARBA" id="ARBA00022490"/>
    </source>
</evidence>
<evidence type="ECO:0000256" key="10">
    <source>
        <dbReference type="ARBA" id="ARBA00022840"/>
    </source>
</evidence>
<dbReference type="EMBL" id="VSSQ01000296">
    <property type="protein sequence ID" value="MPL90160.1"/>
    <property type="molecule type" value="Genomic_DNA"/>
</dbReference>
<dbReference type="EC" id="6.3.5.3" evidence="4"/>
<keyword evidence="7" id="KW-0479">Metal-binding</keyword>
<dbReference type="NCBIfam" id="NF003672">
    <property type="entry name" value="PRK05297.1"/>
    <property type="match status" value="1"/>
</dbReference>
<dbReference type="HAMAP" id="MF_00419">
    <property type="entry name" value="PurL_1"/>
    <property type="match status" value="1"/>
</dbReference>
<dbReference type="GO" id="GO:0005737">
    <property type="term" value="C:cytoplasm"/>
    <property type="evidence" value="ECO:0007669"/>
    <property type="project" value="UniProtKB-SubCell"/>
</dbReference>
<comment type="similarity">
    <text evidence="3">In the N-terminal section; belongs to the FGAMS family.</text>
</comment>
<comment type="pathway">
    <text evidence="2">Purine metabolism; IMP biosynthesis via de novo pathway; 5-amino-1-(5-phospho-D-ribosyl)imidazole from N(2)-formyl-N(1)-(5-phospho-D-ribosyl)glycinamide: step 1/2.</text>
</comment>
<feature type="domain" description="PurM-like C-terminal" evidence="15">
    <location>
        <begin position="778"/>
        <end position="903"/>
    </location>
</feature>
<comment type="caution">
    <text evidence="19">The sequence shown here is derived from an EMBL/GenBank/DDBJ whole genome shotgun (WGS) entry which is preliminary data.</text>
</comment>
<comment type="subcellular location">
    <subcellularLocation>
        <location evidence="1">Cytoplasm</location>
    </subcellularLocation>
</comment>
<dbReference type="CDD" id="cd01740">
    <property type="entry name" value="GATase1_FGAR_AT"/>
    <property type="match status" value="1"/>
</dbReference>
<evidence type="ECO:0000256" key="1">
    <source>
        <dbReference type="ARBA" id="ARBA00004496"/>
    </source>
</evidence>
<evidence type="ECO:0000256" key="13">
    <source>
        <dbReference type="ARBA" id="ARBA00029823"/>
    </source>
</evidence>
<evidence type="ECO:0000259" key="17">
    <source>
        <dbReference type="Pfam" id="PF18076"/>
    </source>
</evidence>
<dbReference type="GO" id="GO:0046872">
    <property type="term" value="F:metal ion binding"/>
    <property type="evidence" value="ECO:0007669"/>
    <property type="project" value="UniProtKB-KW"/>
</dbReference>
<dbReference type="InterPro" id="IPR029062">
    <property type="entry name" value="Class_I_gatase-like"/>
</dbReference>
<dbReference type="FunFam" id="3.30.1330.10:FF:000016">
    <property type="entry name" value="Phosphoribosylformylglycinamidine synthase"/>
    <property type="match status" value="1"/>
</dbReference>
<dbReference type="Pfam" id="PF02769">
    <property type="entry name" value="AIRS_C"/>
    <property type="match status" value="2"/>
</dbReference>
<dbReference type="InterPro" id="IPR036921">
    <property type="entry name" value="PurM-like_N_sf"/>
</dbReference>
<evidence type="ECO:0000256" key="2">
    <source>
        <dbReference type="ARBA" id="ARBA00004920"/>
    </source>
</evidence>
<evidence type="ECO:0000256" key="14">
    <source>
        <dbReference type="ARBA" id="ARBA00032632"/>
    </source>
</evidence>
<keyword evidence="8" id="KW-0547">Nucleotide-binding</keyword>
<sequence>MILFFKSSTQTVLAVETAAPFSNEDVQKLIWLFSQATPLQSETLEGWYVGPRREMITPWSTNAVEITQNMGISGILRIEEYFPVASGNAEHDPMLQRIYNGLTQDIFKISKQPDPIVYIEDIETYNKQEGLALSEDEVVYLNEVSQKLNRKLTDSEVYGFAQVNSEHCRHKIFGGVFVIDGEEKESSLFNLIKKTSAENPNRLVSAYKDNVAFNEGPVVEQFAPASGDKPDYFTIKDIKTVISLKAETHNFPTTVEPFNGAATGTGGEIRDRLGGGKASLPIAGTAVYMTSYPRTEGARSWENILNPRAWLYQTPEQILIKASNGASDFGNKFGQPLICGSVLTFEHAENNKEYGYDKVIMLAGGVGYANMRDALKGNPAPGEKVVLLGGDNYRIGMGGGAVSSVNTGQFTSGIELNAVQRANPEMQKRAANVIRTISESDNNPIVSIHDHGAGGHLNCLSELVEATGGHIDMSKLPIGDPTLSAKEIVGNESQERMGILVPEKEIEMMKRIADRERAPMYVVGETTNDMEFVFEQADGVKPIDIKLEYMFGKAPKTVMTDSTVVESFEPVVYKESELHQSLENVLQLEAVACKDWLTNKVDRSVTGKVARQQCQGEIQLPLSDLGAVALDYRGKAGIATSIGHAPQVALVDPAAGSVMAIAESLTNIVFAPLTDKLEGVSLSANWMWPCRNEGEDARLYAAVEAASDFACSLGINIPTGKDSLSMTQKYGDEKVLSPGTVIISAGAEVSDVKKIVSPVLVHDKNTYIYYIDFSFDSLKLGGSAFAQTLNKLGNEVPTVKDAEYFRDAFNSVQELIEKGLVLAGHDISAGGMITTLLEMCFANVEGGLEVNLDTIAEEDIVKILFAENPGILIQVRNKKEVEKLLEENGVGFARIAKPTDERHILVSKEGVQYHFGIDYMRDVWYESSYKLDVKQSGSTCAGNRFENYKMQPIQYKFHKNFTGKLTSYGISADRRTPSGVKAAIIREKGTNGEREMAYALYLAGFDVKDVHMTDLASGRETLEDCNFVVFCGGFSNSDVLGSAKGWAGGFLYNEKAKKALDNFYARKDTMSLGICNGCQLMAELELLYPEHEVKHKMVHNDSHKFESGFVGLEIPKNNSIMLESLSGTKLGVWVAHGEGKFSFPYEEKEYNVIAKYNYDGYPANPNGSPYSVAGVCSKDGRHLAMMPHPERAIFPWQCGYYPNDRKENDQVTPWIEAFVNARKWIETHA</sequence>
<dbReference type="AlphaFoldDB" id="A0A644VFU0"/>
<dbReference type="GO" id="GO:0004642">
    <property type="term" value="F:phosphoribosylformylglycinamidine synthase activity"/>
    <property type="evidence" value="ECO:0007669"/>
    <property type="project" value="UniProtKB-EC"/>
</dbReference>
<dbReference type="UniPathway" id="UPA00074">
    <property type="reaction ID" value="UER00128"/>
</dbReference>
<dbReference type="InterPro" id="IPR010918">
    <property type="entry name" value="PurM-like_C_dom"/>
</dbReference>
<evidence type="ECO:0000256" key="7">
    <source>
        <dbReference type="ARBA" id="ARBA00022723"/>
    </source>
</evidence>
<dbReference type="GO" id="GO:0006189">
    <property type="term" value="P:'de novo' IMP biosynthetic process"/>
    <property type="evidence" value="ECO:0007669"/>
    <property type="project" value="UniProtKB-UniPathway"/>
</dbReference>
<dbReference type="InterPro" id="IPR036676">
    <property type="entry name" value="PurM-like_C_sf"/>
</dbReference>
<dbReference type="InterPro" id="IPR055181">
    <property type="entry name" value="FGAR-AT_PurM_N-like"/>
</dbReference>
<reference evidence="19" key="1">
    <citation type="submission" date="2019-08" db="EMBL/GenBank/DDBJ databases">
        <authorList>
            <person name="Kucharzyk K."/>
            <person name="Murdoch R.W."/>
            <person name="Higgins S."/>
            <person name="Loffler F."/>
        </authorList>
    </citation>
    <scope>NUCLEOTIDE SEQUENCE</scope>
</reference>
<dbReference type="SMART" id="SM01211">
    <property type="entry name" value="GATase_5"/>
    <property type="match status" value="1"/>
</dbReference>
<dbReference type="Gene3D" id="3.30.1330.10">
    <property type="entry name" value="PurM-like, N-terminal domain"/>
    <property type="match status" value="2"/>
</dbReference>
<dbReference type="FunFam" id="3.90.650.10:FF:000018">
    <property type="entry name" value="Phosphoribosylformylglycinamidine synthase"/>
    <property type="match status" value="1"/>
</dbReference>
<dbReference type="NCBIfam" id="TIGR01735">
    <property type="entry name" value="FGAM_synt"/>
    <property type="match status" value="1"/>
</dbReference>
<dbReference type="SUPFAM" id="SSF82697">
    <property type="entry name" value="PurS-like"/>
    <property type="match status" value="1"/>
</dbReference>
<evidence type="ECO:0000256" key="6">
    <source>
        <dbReference type="ARBA" id="ARBA00022598"/>
    </source>
</evidence>
<feature type="domain" description="PurM-like C-terminal" evidence="15">
    <location>
        <begin position="381"/>
        <end position="530"/>
    </location>
</feature>
<evidence type="ECO:0000256" key="3">
    <source>
        <dbReference type="ARBA" id="ARBA00008608"/>
    </source>
</evidence>
<evidence type="ECO:0000259" key="18">
    <source>
        <dbReference type="Pfam" id="PF22689"/>
    </source>
</evidence>
<evidence type="ECO:0000256" key="11">
    <source>
        <dbReference type="ARBA" id="ARBA00022842"/>
    </source>
</evidence>
<accession>A0A644VFU0</accession>
<dbReference type="InterPro" id="IPR041609">
    <property type="entry name" value="PurL_linker"/>
</dbReference>
<dbReference type="Pfam" id="PF22689">
    <property type="entry name" value="FGAR-AT_PurM_N-like"/>
    <property type="match status" value="1"/>
</dbReference>
<dbReference type="Gene3D" id="3.40.50.880">
    <property type="match status" value="1"/>
</dbReference>
<evidence type="ECO:0000256" key="8">
    <source>
        <dbReference type="ARBA" id="ARBA00022741"/>
    </source>
</evidence>
<dbReference type="FunFam" id="3.40.50.880:FF:000055">
    <property type="entry name" value="Phosphoribosylformylglycinamidine synthase"/>
    <property type="match status" value="1"/>
</dbReference>
<dbReference type="Gene3D" id="1.10.8.750">
    <property type="entry name" value="Phosphoribosylformylglycinamidine synthase, linker domain"/>
    <property type="match status" value="1"/>
</dbReference>
<dbReference type="SUPFAM" id="SSF56042">
    <property type="entry name" value="PurM C-terminal domain-like"/>
    <property type="match status" value="2"/>
</dbReference>
<dbReference type="SUPFAM" id="SSF52317">
    <property type="entry name" value="Class I glutamine amidotransferase-like"/>
    <property type="match status" value="1"/>
</dbReference>
<dbReference type="InterPro" id="IPR036604">
    <property type="entry name" value="PurS-like_sf"/>
</dbReference>
<gene>
    <name evidence="19" type="primary">purL_12</name>
    <name evidence="19" type="ORF">SDC9_36205</name>
</gene>
<dbReference type="CDD" id="cd02204">
    <property type="entry name" value="PurL_repeat2"/>
    <property type="match status" value="1"/>
</dbReference>
<proteinExistence type="inferred from homology"/>
<dbReference type="InterPro" id="IPR040707">
    <property type="entry name" value="FGAR-AT_N"/>
</dbReference>
<evidence type="ECO:0000313" key="19">
    <source>
        <dbReference type="EMBL" id="MPL90160.1"/>
    </source>
</evidence>
<dbReference type="SUPFAM" id="SSF55326">
    <property type="entry name" value="PurM N-terminal domain-like"/>
    <property type="match status" value="2"/>
</dbReference>
<protein>
    <recommendedName>
        <fullName evidence="4">phosphoribosylformylglycinamidine synthase</fullName>
        <ecNumber evidence="4">6.3.5.3</ecNumber>
    </recommendedName>
    <alternativeName>
        <fullName evidence="14">Formylglycinamide ribonucleotide amidotransferase</fullName>
    </alternativeName>
    <alternativeName>
        <fullName evidence="13">Formylglycinamide ribotide amidotransferase</fullName>
    </alternativeName>
</protein>
<dbReference type="PROSITE" id="PS51273">
    <property type="entry name" value="GATASE_TYPE_1"/>
    <property type="match status" value="1"/>
</dbReference>
<dbReference type="Pfam" id="PF13507">
    <property type="entry name" value="GATase_5"/>
    <property type="match status" value="1"/>
</dbReference>
<dbReference type="Pfam" id="PF18072">
    <property type="entry name" value="FGAR-AT_linker"/>
    <property type="match status" value="1"/>
</dbReference>
<dbReference type="PANTHER" id="PTHR10099">
    <property type="entry name" value="PHOSPHORIBOSYLFORMYLGLYCINAMIDINE SYNTHASE"/>
    <property type="match status" value="1"/>
</dbReference>
<keyword evidence="9" id="KW-0658">Purine biosynthesis</keyword>
<dbReference type="Gene3D" id="3.90.650.10">
    <property type="entry name" value="PurM-like C-terminal domain"/>
    <property type="match status" value="2"/>
</dbReference>
<evidence type="ECO:0000259" key="15">
    <source>
        <dbReference type="Pfam" id="PF02769"/>
    </source>
</evidence>
<keyword evidence="6 19" id="KW-0436">Ligase</keyword>
<keyword evidence="10" id="KW-0067">ATP-binding</keyword>
<evidence type="ECO:0000256" key="4">
    <source>
        <dbReference type="ARBA" id="ARBA00012747"/>
    </source>
</evidence>
<feature type="domain" description="Phosphoribosylformylglycinamidine synthase N-terminal" evidence="17">
    <location>
        <begin position="12"/>
        <end position="81"/>
    </location>
</feature>
<organism evidence="19">
    <name type="scientific">bioreactor metagenome</name>
    <dbReference type="NCBI Taxonomy" id="1076179"/>
    <lineage>
        <taxon>unclassified sequences</taxon>
        <taxon>metagenomes</taxon>
        <taxon>ecological metagenomes</taxon>
    </lineage>
</organism>
<dbReference type="Pfam" id="PF18076">
    <property type="entry name" value="FGAR-AT_N"/>
    <property type="match status" value="1"/>
</dbReference>
<feature type="domain" description="FGAR-AT PurM N-terminal-like" evidence="18">
    <location>
        <begin position="594"/>
        <end position="747"/>
    </location>
</feature>
<dbReference type="PANTHER" id="PTHR10099:SF1">
    <property type="entry name" value="PHOSPHORIBOSYLFORMYLGLYCINAMIDINE SYNTHASE"/>
    <property type="match status" value="1"/>
</dbReference>
<evidence type="ECO:0000256" key="12">
    <source>
        <dbReference type="ARBA" id="ARBA00022962"/>
    </source>
</evidence>
<dbReference type="InterPro" id="IPR010073">
    <property type="entry name" value="PurL_large"/>
</dbReference>
<keyword evidence="11" id="KW-0460">Magnesium</keyword>
<evidence type="ECO:0000259" key="16">
    <source>
        <dbReference type="Pfam" id="PF18072"/>
    </source>
</evidence>
<feature type="domain" description="Phosphoribosylformylglycinamidine synthase linker" evidence="16">
    <location>
        <begin position="122"/>
        <end position="171"/>
    </location>
</feature>